<feature type="transmembrane region" description="Helical" evidence="1">
    <location>
        <begin position="71"/>
        <end position="89"/>
    </location>
</feature>
<accession>A0A060Y4F6</accession>
<gene>
    <name evidence="2" type="ORF">GSONMT00055624001</name>
</gene>
<dbReference type="InterPro" id="IPR035892">
    <property type="entry name" value="C2_domain_sf"/>
</dbReference>
<dbReference type="Proteomes" id="UP000193380">
    <property type="component" value="Unassembled WGS sequence"/>
</dbReference>
<proteinExistence type="predicted"/>
<reference evidence="2" key="1">
    <citation type="journal article" date="2014" name="Nat. Commun.">
        <title>The rainbow trout genome provides novel insights into evolution after whole-genome duplication in vertebrates.</title>
        <authorList>
            <person name="Berthelot C."/>
            <person name="Brunet F."/>
            <person name="Chalopin D."/>
            <person name="Juanchich A."/>
            <person name="Bernard M."/>
            <person name="Noel B."/>
            <person name="Bento P."/>
            <person name="Da Silva C."/>
            <person name="Labadie K."/>
            <person name="Alberti A."/>
            <person name="Aury J.M."/>
            <person name="Louis A."/>
            <person name="Dehais P."/>
            <person name="Bardou P."/>
            <person name="Montfort J."/>
            <person name="Klopp C."/>
            <person name="Cabau C."/>
            <person name="Gaspin C."/>
            <person name="Thorgaard G.H."/>
            <person name="Boussaha M."/>
            <person name="Quillet E."/>
            <person name="Guyomard R."/>
            <person name="Galiana D."/>
            <person name="Bobe J."/>
            <person name="Volff J.N."/>
            <person name="Genet C."/>
            <person name="Wincker P."/>
            <person name="Jaillon O."/>
            <person name="Roest Crollius H."/>
            <person name="Guiguen Y."/>
        </authorList>
    </citation>
    <scope>NUCLEOTIDE SEQUENCE [LARGE SCALE GENOMIC DNA]</scope>
</reference>
<sequence length="150" mass="17400">MERPYTFKDFLLRPRRSVPDYRRSHKSRVKGYLRLKMAYLPKTGSPEEETTEGITREEAEVRRQGHAEAHSFFFLLGALLSSTTVLLVRSISHDSQRKKKSLTLIAFLHPLTIIIQTIPDFSNRKLFYSAVYILLHSQPVIQSNDDNPQL</sequence>
<dbReference type="EMBL" id="FR907487">
    <property type="protein sequence ID" value="CDQ86788.1"/>
    <property type="molecule type" value="Genomic_DNA"/>
</dbReference>
<organism evidence="2 3">
    <name type="scientific">Oncorhynchus mykiss</name>
    <name type="common">Rainbow trout</name>
    <name type="synonym">Salmo gairdneri</name>
    <dbReference type="NCBI Taxonomy" id="8022"/>
    <lineage>
        <taxon>Eukaryota</taxon>
        <taxon>Metazoa</taxon>
        <taxon>Chordata</taxon>
        <taxon>Craniata</taxon>
        <taxon>Vertebrata</taxon>
        <taxon>Euteleostomi</taxon>
        <taxon>Actinopterygii</taxon>
        <taxon>Neopterygii</taxon>
        <taxon>Teleostei</taxon>
        <taxon>Protacanthopterygii</taxon>
        <taxon>Salmoniformes</taxon>
        <taxon>Salmonidae</taxon>
        <taxon>Salmoninae</taxon>
        <taxon>Oncorhynchus</taxon>
    </lineage>
</organism>
<keyword evidence="1" id="KW-1133">Transmembrane helix</keyword>
<dbReference type="Gene3D" id="2.60.40.150">
    <property type="entry name" value="C2 domain"/>
    <property type="match status" value="1"/>
</dbReference>
<evidence type="ECO:0000256" key="1">
    <source>
        <dbReference type="SAM" id="Phobius"/>
    </source>
</evidence>
<reference evidence="2" key="2">
    <citation type="submission" date="2014-03" db="EMBL/GenBank/DDBJ databases">
        <authorList>
            <person name="Genoscope - CEA"/>
        </authorList>
    </citation>
    <scope>NUCLEOTIDE SEQUENCE</scope>
</reference>
<evidence type="ECO:0000313" key="2">
    <source>
        <dbReference type="EMBL" id="CDQ86788.1"/>
    </source>
</evidence>
<dbReference type="AlphaFoldDB" id="A0A060Y4F6"/>
<dbReference type="PaxDb" id="8022-A0A060Y4F6"/>
<dbReference type="STRING" id="8022.A0A060Y4F6"/>
<name>A0A060Y4F6_ONCMY</name>
<feature type="transmembrane region" description="Helical" evidence="1">
    <location>
        <begin position="101"/>
        <end position="119"/>
    </location>
</feature>
<keyword evidence="1" id="KW-0812">Transmembrane</keyword>
<protein>
    <submittedName>
        <fullName evidence="2">Uncharacterized protein</fullName>
    </submittedName>
</protein>
<keyword evidence="1" id="KW-0472">Membrane</keyword>
<evidence type="ECO:0000313" key="3">
    <source>
        <dbReference type="Proteomes" id="UP000193380"/>
    </source>
</evidence>